<dbReference type="PROSITE" id="PS51375">
    <property type="entry name" value="PPR"/>
    <property type="match status" value="6"/>
</dbReference>
<evidence type="ECO:0000313" key="4">
    <source>
        <dbReference type="EMBL" id="EYU26093.1"/>
    </source>
</evidence>
<dbReference type="PhylomeDB" id="A0A022QFT0"/>
<dbReference type="OrthoDB" id="185373at2759"/>
<feature type="repeat" description="PPR" evidence="3">
    <location>
        <begin position="299"/>
        <end position="333"/>
    </location>
</feature>
<keyword evidence="2" id="KW-0677">Repeat</keyword>
<gene>
    <name evidence="4" type="ORF">MIMGU_mgv1a027076mg</name>
</gene>
<feature type="repeat" description="PPR" evidence="3">
    <location>
        <begin position="369"/>
        <end position="404"/>
    </location>
</feature>
<dbReference type="KEGG" id="egt:105970523"/>
<dbReference type="NCBIfam" id="TIGR00756">
    <property type="entry name" value="PPR"/>
    <property type="match status" value="4"/>
</dbReference>
<feature type="repeat" description="PPR" evidence="3">
    <location>
        <begin position="334"/>
        <end position="368"/>
    </location>
</feature>
<comment type="similarity">
    <text evidence="1">Belongs to the PPR family. P subfamily.</text>
</comment>
<dbReference type="Pfam" id="PF01535">
    <property type="entry name" value="PPR"/>
    <property type="match status" value="4"/>
</dbReference>
<evidence type="ECO:0008006" key="6">
    <source>
        <dbReference type="Google" id="ProtNLM"/>
    </source>
</evidence>
<dbReference type="Proteomes" id="UP000030748">
    <property type="component" value="Unassembled WGS sequence"/>
</dbReference>
<dbReference type="Pfam" id="PF13041">
    <property type="entry name" value="PPR_2"/>
    <property type="match status" value="2"/>
</dbReference>
<dbReference type="AlphaFoldDB" id="A0A022QFT0"/>
<dbReference type="PANTHER" id="PTHR47933">
    <property type="entry name" value="PENTATRICOPEPTIDE REPEAT-CONTAINING PROTEIN 1, MITOCHONDRIAL"/>
    <property type="match status" value="1"/>
</dbReference>
<keyword evidence="5" id="KW-1185">Reference proteome</keyword>
<proteinExistence type="inferred from homology"/>
<dbReference type="PANTHER" id="PTHR47933:SF59">
    <property type="entry name" value="SAP DOMAIN-CONTAINING PROTEIN"/>
    <property type="match status" value="1"/>
</dbReference>
<accession>A0A022QFT0</accession>
<feature type="repeat" description="PPR" evidence="3">
    <location>
        <begin position="228"/>
        <end position="262"/>
    </location>
</feature>
<evidence type="ECO:0000256" key="3">
    <source>
        <dbReference type="PROSITE-ProRule" id="PRU00708"/>
    </source>
</evidence>
<reference evidence="4 5" key="1">
    <citation type="journal article" date="2013" name="Proc. Natl. Acad. Sci. U.S.A.">
        <title>Fine-scale variation in meiotic recombination in Mimulus inferred from population shotgun sequencing.</title>
        <authorList>
            <person name="Hellsten U."/>
            <person name="Wright K.M."/>
            <person name="Jenkins J."/>
            <person name="Shu S."/>
            <person name="Yuan Y."/>
            <person name="Wessler S.R."/>
            <person name="Schmutz J."/>
            <person name="Willis J.H."/>
            <person name="Rokhsar D.S."/>
        </authorList>
    </citation>
    <scope>NUCLEOTIDE SEQUENCE [LARGE SCALE GENOMIC DNA]</scope>
    <source>
        <strain evidence="5">cv. DUN x IM62</strain>
    </source>
</reference>
<evidence type="ECO:0000256" key="1">
    <source>
        <dbReference type="ARBA" id="ARBA00007626"/>
    </source>
</evidence>
<organism evidence="4 5">
    <name type="scientific">Erythranthe guttata</name>
    <name type="common">Yellow monkey flower</name>
    <name type="synonym">Mimulus guttatus</name>
    <dbReference type="NCBI Taxonomy" id="4155"/>
    <lineage>
        <taxon>Eukaryota</taxon>
        <taxon>Viridiplantae</taxon>
        <taxon>Streptophyta</taxon>
        <taxon>Embryophyta</taxon>
        <taxon>Tracheophyta</taxon>
        <taxon>Spermatophyta</taxon>
        <taxon>Magnoliopsida</taxon>
        <taxon>eudicotyledons</taxon>
        <taxon>Gunneridae</taxon>
        <taxon>Pentapetalae</taxon>
        <taxon>asterids</taxon>
        <taxon>lamiids</taxon>
        <taxon>Lamiales</taxon>
        <taxon>Phrymaceae</taxon>
        <taxon>Erythranthe</taxon>
    </lineage>
</organism>
<sequence length="541" mass="61556">MATFVGIFSRRKETPIPFLPLIHTLTKPEINGNTSSSSSITSLIDSLHERRSWKTLSEKFSSLKFTNQIVQNILLQLKEPINSRKALNFFHWSRKEMNFEHGLSTYCLTIHILVKARLIKDAKALIESVLIKDFSDGDSRMLDVLESLIDSYAIVESVPFVFDLFIQTCAKLRMVDDILDACKLLSRHDFPLSVISFNTILHVMIKSEKSRLVWSVYEHMISERMCPNEMTTRIMVSALCKEGKLERFLRIVDRMHGKRCSIPRLIVNTCLVYGMIEEDKIEEGLVLLKRILQKAMILDTISYSLVIFAKVKMGNLDNAKEIYEEMLKRGFEENVFVCSLFIGAYCEEGRIDEAVGLFEEMESLGLKPFDETFNHLIKGCSSSYGRFEDGVVFCKKMMSMGLVPSCSSVNEMFGKLCENAKTKEADEILTILLDKGFVADENTYSHLVCGYGKEDDVEGLTKLLFEMEYRSISPNALGFSSVIVSFCNHGRLKDAEKYLGLMKSRSFIPSPNVYERLISGHLQNGNETRARQLYGEMVGIG</sequence>
<evidence type="ECO:0000313" key="5">
    <source>
        <dbReference type="Proteomes" id="UP000030748"/>
    </source>
</evidence>
<dbReference type="EMBL" id="KI631751">
    <property type="protein sequence ID" value="EYU26093.1"/>
    <property type="molecule type" value="Genomic_DNA"/>
</dbReference>
<name>A0A022QFT0_ERYGU</name>
<feature type="repeat" description="PPR" evidence="3">
    <location>
        <begin position="475"/>
        <end position="509"/>
    </location>
</feature>
<dbReference type="eggNOG" id="KOG4197">
    <property type="taxonomic scope" value="Eukaryota"/>
</dbReference>
<dbReference type="InterPro" id="IPR002885">
    <property type="entry name" value="PPR_rpt"/>
</dbReference>
<evidence type="ECO:0000256" key="2">
    <source>
        <dbReference type="ARBA" id="ARBA00022737"/>
    </source>
</evidence>
<protein>
    <recommendedName>
        <fullName evidence="6">Pentacotripeptide-repeat region of PRORP domain-containing protein</fullName>
    </recommendedName>
</protein>
<feature type="repeat" description="PPR" evidence="3">
    <location>
        <begin position="440"/>
        <end position="474"/>
    </location>
</feature>
<dbReference type="InterPro" id="IPR051240">
    <property type="entry name" value="Mito_RNA-Proc/Resp"/>
</dbReference>
<dbReference type="Gene3D" id="1.25.40.10">
    <property type="entry name" value="Tetratricopeptide repeat domain"/>
    <property type="match status" value="3"/>
</dbReference>
<dbReference type="OMA" id="CSAFNEM"/>
<dbReference type="InterPro" id="IPR011990">
    <property type="entry name" value="TPR-like_helical_dom_sf"/>
</dbReference>